<protein>
    <submittedName>
        <fullName evidence="1">Uncharacterized protein</fullName>
    </submittedName>
</protein>
<dbReference type="EMBL" id="CM042015">
    <property type="protein sequence ID" value="KAI3709333.1"/>
    <property type="molecule type" value="Genomic_DNA"/>
</dbReference>
<evidence type="ECO:0000313" key="1">
    <source>
        <dbReference type="EMBL" id="KAI3709333.1"/>
    </source>
</evidence>
<dbReference type="Proteomes" id="UP001055811">
    <property type="component" value="Linkage Group LG07"/>
</dbReference>
<comment type="caution">
    <text evidence="1">The sequence shown here is derived from an EMBL/GenBank/DDBJ whole genome shotgun (WGS) entry which is preliminary data.</text>
</comment>
<name>A0ACB9AHL1_CICIN</name>
<evidence type="ECO:0000313" key="2">
    <source>
        <dbReference type="Proteomes" id="UP001055811"/>
    </source>
</evidence>
<gene>
    <name evidence="1" type="ORF">L2E82_39093</name>
</gene>
<organism evidence="1 2">
    <name type="scientific">Cichorium intybus</name>
    <name type="common">Chicory</name>
    <dbReference type="NCBI Taxonomy" id="13427"/>
    <lineage>
        <taxon>Eukaryota</taxon>
        <taxon>Viridiplantae</taxon>
        <taxon>Streptophyta</taxon>
        <taxon>Embryophyta</taxon>
        <taxon>Tracheophyta</taxon>
        <taxon>Spermatophyta</taxon>
        <taxon>Magnoliopsida</taxon>
        <taxon>eudicotyledons</taxon>
        <taxon>Gunneridae</taxon>
        <taxon>Pentapetalae</taxon>
        <taxon>asterids</taxon>
        <taxon>campanulids</taxon>
        <taxon>Asterales</taxon>
        <taxon>Asteraceae</taxon>
        <taxon>Cichorioideae</taxon>
        <taxon>Cichorieae</taxon>
        <taxon>Cichoriinae</taxon>
        <taxon>Cichorium</taxon>
    </lineage>
</organism>
<keyword evidence="2" id="KW-1185">Reference proteome</keyword>
<reference evidence="2" key="1">
    <citation type="journal article" date="2022" name="Mol. Ecol. Resour.">
        <title>The genomes of chicory, endive, great burdock and yacon provide insights into Asteraceae palaeo-polyploidization history and plant inulin production.</title>
        <authorList>
            <person name="Fan W."/>
            <person name="Wang S."/>
            <person name="Wang H."/>
            <person name="Wang A."/>
            <person name="Jiang F."/>
            <person name="Liu H."/>
            <person name="Zhao H."/>
            <person name="Xu D."/>
            <person name="Zhang Y."/>
        </authorList>
    </citation>
    <scope>NUCLEOTIDE SEQUENCE [LARGE SCALE GENOMIC DNA]</scope>
    <source>
        <strain evidence="2">cv. Punajuju</strain>
    </source>
</reference>
<accession>A0ACB9AHL1</accession>
<reference evidence="1 2" key="2">
    <citation type="journal article" date="2022" name="Mol. Ecol. Resour.">
        <title>The genomes of chicory, endive, great burdock and yacon provide insights into Asteraceae paleo-polyploidization history and plant inulin production.</title>
        <authorList>
            <person name="Fan W."/>
            <person name="Wang S."/>
            <person name="Wang H."/>
            <person name="Wang A."/>
            <person name="Jiang F."/>
            <person name="Liu H."/>
            <person name="Zhao H."/>
            <person name="Xu D."/>
            <person name="Zhang Y."/>
        </authorList>
    </citation>
    <scope>NUCLEOTIDE SEQUENCE [LARGE SCALE GENOMIC DNA]</scope>
    <source>
        <strain evidence="2">cv. Punajuju</strain>
        <tissue evidence="1">Leaves</tissue>
    </source>
</reference>
<sequence length="74" mass="8535">MMSQRTSKCENGDSHVVLLMIFIFESSLLFIQTFRRKSEGAAKRTFIFPNSPSPKSLRVSRHNTVITTRYGILR</sequence>
<proteinExistence type="predicted"/>